<keyword evidence="2" id="KW-1185">Reference proteome</keyword>
<accession>A0A7J7FL14</accession>
<evidence type="ECO:0000313" key="2">
    <source>
        <dbReference type="Proteomes" id="UP000551758"/>
    </source>
</evidence>
<dbReference type="AlphaFoldDB" id="A0A7J7FL14"/>
<name>A0A7J7FL14_DICBM</name>
<evidence type="ECO:0000313" key="1">
    <source>
        <dbReference type="EMBL" id="KAF5928376.1"/>
    </source>
</evidence>
<sequence>MEPNKGPDVLFLVHGIPATLSRLLVLPDLAPKLPAWLHPHGLSTQDLIDLALREALEQADYQTDAWPCSCSSAGWDLQGLWNGSSTGRRVPHGTLTSVLQVWDSIQSDSGKAKCVLPTEDCEQEQPKNNEVQLLPGGGCSYKLGTALDEGVGLGGISDVSNVEKTTTMDPKGQVSEVVSSALYWRWVLFKSYNLEPRTRSFVL</sequence>
<proteinExistence type="predicted"/>
<gene>
    <name evidence="1" type="ORF">HPG69_014981</name>
</gene>
<dbReference type="EMBL" id="JACDTQ010000370">
    <property type="protein sequence ID" value="KAF5928376.1"/>
    <property type="molecule type" value="Genomic_DNA"/>
</dbReference>
<organism evidence="1 2">
    <name type="scientific">Diceros bicornis minor</name>
    <name type="common">South-central black rhinoceros</name>
    <dbReference type="NCBI Taxonomy" id="77932"/>
    <lineage>
        <taxon>Eukaryota</taxon>
        <taxon>Metazoa</taxon>
        <taxon>Chordata</taxon>
        <taxon>Craniata</taxon>
        <taxon>Vertebrata</taxon>
        <taxon>Euteleostomi</taxon>
        <taxon>Mammalia</taxon>
        <taxon>Eutheria</taxon>
        <taxon>Laurasiatheria</taxon>
        <taxon>Perissodactyla</taxon>
        <taxon>Rhinocerotidae</taxon>
        <taxon>Diceros</taxon>
    </lineage>
</organism>
<dbReference type="Proteomes" id="UP000551758">
    <property type="component" value="Unassembled WGS sequence"/>
</dbReference>
<protein>
    <submittedName>
        <fullName evidence="1">Uncharacterized protein</fullName>
    </submittedName>
</protein>
<comment type="caution">
    <text evidence="1">The sequence shown here is derived from an EMBL/GenBank/DDBJ whole genome shotgun (WGS) entry which is preliminary data.</text>
</comment>
<reference evidence="1 2" key="1">
    <citation type="journal article" date="2020" name="Mol. Biol. Evol.">
        <title>Interspecific Gene Flow and the Evolution of Specialization in Black and White Rhinoceros.</title>
        <authorList>
            <person name="Moodley Y."/>
            <person name="Westbury M.V."/>
            <person name="Russo I.M."/>
            <person name="Gopalakrishnan S."/>
            <person name="Rakotoarivelo A."/>
            <person name="Olsen R.A."/>
            <person name="Prost S."/>
            <person name="Tunstall T."/>
            <person name="Ryder O.A."/>
            <person name="Dalen L."/>
            <person name="Bruford M.W."/>
        </authorList>
    </citation>
    <scope>NUCLEOTIDE SEQUENCE [LARGE SCALE GENOMIC DNA]</scope>
    <source>
        <strain evidence="1">SBR-YM</strain>
        <tissue evidence="1">Skin</tissue>
    </source>
</reference>